<evidence type="ECO:0000313" key="2">
    <source>
        <dbReference type="Proteomes" id="UP000014680"/>
    </source>
</evidence>
<dbReference type="KEGG" id="eiv:EIN_097570"/>
<keyword evidence="2" id="KW-1185">Reference proteome</keyword>
<dbReference type="OrthoDB" id="27102at2759"/>
<accession>A0A0A1U0P2</accession>
<name>A0A0A1U0P2_ENTIV</name>
<dbReference type="VEuPathDB" id="AmoebaDB:EIN_097570"/>
<protein>
    <submittedName>
        <fullName evidence="1">Uncharacterized protein</fullName>
    </submittedName>
</protein>
<dbReference type="GeneID" id="14886313"/>
<gene>
    <name evidence="1" type="ORF">EIN_097570</name>
</gene>
<sequence length="124" mass="14599">MNCFRPVEVQIHDGIVYEVPHIVCATSPPPYDIKLEEPNRVKVVEHKKAISKLDEIIKIDKTEKKPKLIEDEKKFPKVRVSLDSFNELQSFRKKYKCKSYCEVVNKLLTIYDEAEKIDSQRKHL</sequence>
<evidence type="ECO:0000313" key="1">
    <source>
        <dbReference type="EMBL" id="ELP87470.1"/>
    </source>
</evidence>
<dbReference type="RefSeq" id="XP_004254241.1">
    <property type="nucleotide sequence ID" value="XM_004254193.1"/>
</dbReference>
<proteinExistence type="predicted"/>
<organism evidence="1 2">
    <name type="scientific">Entamoeba invadens IP1</name>
    <dbReference type="NCBI Taxonomy" id="370355"/>
    <lineage>
        <taxon>Eukaryota</taxon>
        <taxon>Amoebozoa</taxon>
        <taxon>Evosea</taxon>
        <taxon>Archamoebae</taxon>
        <taxon>Mastigamoebida</taxon>
        <taxon>Entamoebidae</taxon>
        <taxon>Entamoeba</taxon>
    </lineage>
</organism>
<reference evidence="1 2" key="1">
    <citation type="submission" date="2012-10" db="EMBL/GenBank/DDBJ databases">
        <authorList>
            <person name="Zafar N."/>
            <person name="Inman J."/>
            <person name="Hall N."/>
            <person name="Lorenzi H."/>
            <person name="Caler E."/>
        </authorList>
    </citation>
    <scope>NUCLEOTIDE SEQUENCE [LARGE SCALE GENOMIC DNA]</scope>
    <source>
        <strain evidence="1 2">IP1</strain>
    </source>
</reference>
<dbReference type="EMBL" id="KB206860">
    <property type="protein sequence ID" value="ELP87470.1"/>
    <property type="molecule type" value="Genomic_DNA"/>
</dbReference>
<dbReference type="Proteomes" id="UP000014680">
    <property type="component" value="Unassembled WGS sequence"/>
</dbReference>
<dbReference type="AlphaFoldDB" id="A0A0A1U0P2"/>